<dbReference type="PANTHER" id="PTHR23355">
    <property type="entry name" value="RIBONUCLEASE"/>
    <property type="match status" value="1"/>
</dbReference>
<dbReference type="InterPro" id="IPR001900">
    <property type="entry name" value="RNase_II/R"/>
</dbReference>
<evidence type="ECO:0000259" key="1">
    <source>
        <dbReference type="SMART" id="SM00955"/>
    </source>
</evidence>
<dbReference type="GO" id="GO:0005829">
    <property type="term" value="C:cytosol"/>
    <property type="evidence" value="ECO:0007669"/>
    <property type="project" value="TreeGrafter"/>
</dbReference>
<dbReference type="GO" id="GO:0006402">
    <property type="term" value="P:mRNA catabolic process"/>
    <property type="evidence" value="ECO:0007669"/>
    <property type="project" value="TreeGrafter"/>
</dbReference>
<comment type="caution">
    <text evidence="2">The sequence shown here is derived from an EMBL/GenBank/DDBJ whole genome shotgun (WGS) entry which is preliminary data.</text>
</comment>
<evidence type="ECO:0000313" key="2">
    <source>
        <dbReference type="EMBL" id="KUK62261.1"/>
    </source>
</evidence>
<dbReference type="SMART" id="SM00955">
    <property type="entry name" value="RNB"/>
    <property type="match status" value="1"/>
</dbReference>
<name>A0A117LQQ7_9EURY</name>
<accession>A0A117LQQ7</accession>
<feature type="non-terminal residue" evidence="2">
    <location>
        <position position="1"/>
    </location>
</feature>
<organism evidence="2 3">
    <name type="scientific">Methanoculleus marisnigri</name>
    <dbReference type="NCBI Taxonomy" id="2198"/>
    <lineage>
        <taxon>Archaea</taxon>
        <taxon>Methanobacteriati</taxon>
        <taxon>Methanobacteriota</taxon>
        <taxon>Stenosarchaea group</taxon>
        <taxon>Methanomicrobia</taxon>
        <taxon>Methanomicrobiales</taxon>
        <taxon>Methanomicrobiaceae</taxon>
        <taxon>Methanoculleus</taxon>
    </lineage>
</organism>
<dbReference type="EMBL" id="LGGD01000073">
    <property type="protein sequence ID" value="KUK62261.1"/>
    <property type="molecule type" value="Genomic_DNA"/>
</dbReference>
<dbReference type="AlphaFoldDB" id="A0A117LQQ7"/>
<dbReference type="GO" id="GO:0003723">
    <property type="term" value="F:RNA binding"/>
    <property type="evidence" value="ECO:0007669"/>
    <property type="project" value="InterPro"/>
</dbReference>
<proteinExistence type="predicted"/>
<dbReference type="InterPro" id="IPR012340">
    <property type="entry name" value="NA-bd_OB-fold"/>
</dbReference>
<dbReference type="Pfam" id="PF18614">
    <property type="entry name" value="RNase_II_C_S1"/>
    <property type="match status" value="1"/>
</dbReference>
<dbReference type="SUPFAM" id="SSF50249">
    <property type="entry name" value="Nucleic acid-binding proteins"/>
    <property type="match status" value="1"/>
</dbReference>
<evidence type="ECO:0000313" key="3">
    <source>
        <dbReference type="Proteomes" id="UP000054323"/>
    </source>
</evidence>
<reference evidence="3" key="1">
    <citation type="journal article" date="2015" name="MBio">
        <title>Genome-Resolved Metagenomic Analysis Reveals Roles for Candidate Phyla and Other Microbial Community Members in Biogeochemical Transformations in Oil Reservoirs.</title>
        <authorList>
            <person name="Hu P."/>
            <person name="Tom L."/>
            <person name="Singh A."/>
            <person name="Thomas B.C."/>
            <person name="Baker B.J."/>
            <person name="Piceno Y.M."/>
            <person name="Andersen G.L."/>
            <person name="Banfield J.F."/>
        </authorList>
    </citation>
    <scope>NUCLEOTIDE SEQUENCE [LARGE SCALE GENOMIC DNA]</scope>
</reference>
<feature type="domain" description="RNB" evidence="1">
    <location>
        <begin position="2"/>
        <end position="207"/>
    </location>
</feature>
<dbReference type="GO" id="GO:0004540">
    <property type="term" value="F:RNA nuclease activity"/>
    <property type="evidence" value="ECO:0007669"/>
    <property type="project" value="InterPro"/>
</dbReference>
<dbReference type="PATRIC" id="fig|2198.4.peg.1031"/>
<dbReference type="Pfam" id="PF00773">
    <property type="entry name" value="RNB"/>
    <property type="match status" value="1"/>
</dbReference>
<dbReference type="PANTHER" id="PTHR23355:SF9">
    <property type="entry name" value="DIS3-LIKE EXONUCLEASE 2"/>
    <property type="match status" value="1"/>
</dbReference>
<dbReference type="InterPro" id="IPR050180">
    <property type="entry name" value="RNR_Ribonuclease"/>
</dbReference>
<dbReference type="InterPro" id="IPR040596">
    <property type="entry name" value="RNase_II_C_S1"/>
</dbReference>
<gene>
    <name evidence="2" type="ORF">XD82_0752</name>
</gene>
<protein>
    <submittedName>
        <fullName evidence="2">Exoribonuclease II</fullName>
    </submittedName>
</protein>
<dbReference type="Proteomes" id="UP000054323">
    <property type="component" value="Unassembled WGS sequence"/>
</dbReference>
<sequence>GDWLEGTGPIPGTVTETPGLLEQVLLQNEAAMRMKKRRTEQGALALETIEAAPVVTDGQVRGLVIQQQNRARCLIEEFMVAANGSVTAFLSDADLPMIHRVVRTPKNWEGIVAEAAERGEALPPEPDAEALTRFLIRQKAADPDRFPDLSLTVVKLMGAGEYVAFRPGDVPIGHFALAVTDYTHGTAPNRRYVDLIIQRLIKSVVDAERYPPYTPLELDDLAVRLTDREKASQKVERFVRKAAAAVLLRERIGDSFEAFVTGASEKGTYVRLIDPPAEGRVMQGEQGLRVGQRVRVRLMATDPYKGFIDFARTR</sequence>